<dbReference type="Proteomes" id="UP000233293">
    <property type="component" value="Unassembled WGS sequence"/>
</dbReference>
<dbReference type="SMART" id="SM00283">
    <property type="entry name" value="MA"/>
    <property type="match status" value="1"/>
</dbReference>
<gene>
    <name evidence="12" type="ORF">CWS72_05070</name>
</gene>
<evidence type="ECO:0000256" key="3">
    <source>
        <dbReference type="ARBA" id="ARBA00022692"/>
    </source>
</evidence>
<dbReference type="PANTHER" id="PTHR32089">
    <property type="entry name" value="METHYL-ACCEPTING CHEMOTAXIS PROTEIN MCPB"/>
    <property type="match status" value="1"/>
</dbReference>
<evidence type="ECO:0000256" key="9">
    <source>
        <dbReference type="SAM" id="Phobius"/>
    </source>
</evidence>
<feature type="domain" description="HAMP" evidence="11">
    <location>
        <begin position="247"/>
        <end position="300"/>
    </location>
</feature>
<keyword evidence="3 9" id="KW-0812">Transmembrane</keyword>
<evidence type="ECO:0000313" key="12">
    <source>
        <dbReference type="EMBL" id="PKU25445.1"/>
    </source>
</evidence>
<dbReference type="PROSITE" id="PS50885">
    <property type="entry name" value="HAMP"/>
    <property type="match status" value="1"/>
</dbReference>
<feature type="domain" description="Methyl-accepting transducer" evidence="10">
    <location>
        <begin position="340"/>
        <end position="576"/>
    </location>
</feature>
<dbReference type="SMART" id="SM00304">
    <property type="entry name" value="HAMP"/>
    <property type="match status" value="1"/>
</dbReference>
<dbReference type="InterPro" id="IPR004010">
    <property type="entry name" value="Double_Cache_2"/>
</dbReference>
<dbReference type="InterPro" id="IPR004090">
    <property type="entry name" value="Chemotax_Me-accpt_rcpt"/>
</dbReference>
<dbReference type="GO" id="GO:0006935">
    <property type="term" value="P:chemotaxis"/>
    <property type="evidence" value="ECO:0007669"/>
    <property type="project" value="InterPro"/>
</dbReference>
<dbReference type="PRINTS" id="PR00260">
    <property type="entry name" value="CHEMTRNSDUCR"/>
</dbReference>
<dbReference type="SMART" id="SM01049">
    <property type="entry name" value="Cache_2"/>
    <property type="match status" value="1"/>
</dbReference>
<protein>
    <recommendedName>
        <fullName evidence="14">Methyl-accepting chemotaxis protein</fullName>
    </recommendedName>
</protein>
<dbReference type="Gene3D" id="1.10.287.950">
    <property type="entry name" value="Methyl-accepting chemotaxis protein"/>
    <property type="match status" value="1"/>
</dbReference>
<evidence type="ECO:0000256" key="5">
    <source>
        <dbReference type="ARBA" id="ARBA00023136"/>
    </source>
</evidence>
<dbReference type="Gene3D" id="3.30.450.20">
    <property type="entry name" value="PAS domain"/>
    <property type="match status" value="1"/>
</dbReference>
<dbReference type="InterPro" id="IPR004089">
    <property type="entry name" value="MCPsignal_dom"/>
</dbReference>
<keyword evidence="13" id="KW-1185">Reference proteome</keyword>
<organism evidence="12 13">
    <name type="scientific">Telmatospirillum siberiense</name>
    <dbReference type="NCBI Taxonomy" id="382514"/>
    <lineage>
        <taxon>Bacteria</taxon>
        <taxon>Pseudomonadati</taxon>
        <taxon>Pseudomonadota</taxon>
        <taxon>Alphaproteobacteria</taxon>
        <taxon>Rhodospirillales</taxon>
        <taxon>Rhodospirillaceae</taxon>
        <taxon>Telmatospirillum</taxon>
    </lineage>
</organism>
<evidence type="ECO:0000313" key="13">
    <source>
        <dbReference type="Proteomes" id="UP000233293"/>
    </source>
</evidence>
<dbReference type="CDD" id="cd06225">
    <property type="entry name" value="HAMP"/>
    <property type="match status" value="1"/>
</dbReference>
<evidence type="ECO:0000256" key="7">
    <source>
        <dbReference type="ARBA" id="ARBA00029447"/>
    </source>
</evidence>
<dbReference type="GO" id="GO:0007165">
    <property type="term" value="P:signal transduction"/>
    <property type="evidence" value="ECO:0007669"/>
    <property type="project" value="UniProtKB-KW"/>
</dbReference>
<evidence type="ECO:0000256" key="8">
    <source>
        <dbReference type="PROSITE-ProRule" id="PRU00284"/>
    </source>
</evidence>
<evidence type="ECO:0000259" key="10">
    <source>
        <dbReference type="PROSITE" id="PS50111"/>
    </source>
</evidence>
<reference evidence="13" key="1">
    <citation type="submission" date="2017-12" db="EMBL/GenBank/DDBJ databases">
        <title>Draft genome sequence of Telmatospirillum siberiense 26-4b1T, an acidotolerant peatland alphaproteobacterium potentially involved in sulfur cycling.</title>
        <authorList>
            <person name="Hausmann B."/>
            <person name="Pjevac P."/>
            <person name="Schreck K."/>
            <person name="Herbold C.W."/>
            <person name="Daims H."/>
            <person name="Wagner M."/>
            <person name="Pester M."/>
            <person name="Loy A."/>
        </authorList>
    </citation>
    <scope>NUCLEOTIDE SEQUENCE [LARGE SCALE GENOMIC DNA]</scope>
    <source>
        <strain evidence="13">26-4b1</strain>
    </source>
</reference>
<evidence type="ECO:0000256" key="1">
    <source>
        <dbReference type="ARBA" id="ARBA00004651"/>
    </source>
</evidence>
<dbReference type="PROSITE" id="PS50111">
    <property type="entry name" value="CHEMOTAXIS_TRANSDUC_2"/>
    <property type="match status" value="1"/>
</dbReference>
<dbReference type="Gene3D" id="1.10.8.500">
    <property type="entry name" value="HAMP domain in histidine kinase"/>
    <property type="match status" value="1"/>
</dbReference>
<dbReference type="Pfam" id="PF08269">
    <property type="entry name" value="dCache_2"/>
    <property type="match status" value="1"/>
</dbReference>
<comment type="caution">
    <text evidence="12">The sequence shown here is derived from an EMBL/GenBank/DDBJ whole genome shotgun (WGS) entry which is preliminary data.</text>
</comment>
<evidence type="ECO:0000256" key="2">
    <source>
        <dbReference type="ARBA" id="ARBA00022475"/>
    </source>
</evidence>
<dbReference type="SUPFAM" id="SSF58104">
    <property type="entry name" value="Methyl-accepting chemotaxis protein (MCP) signaling domain"/>
    <property type="match status" value="1"/>
</dbReference>
<dbReference type="PANTHER" id="PTHR32089:SF112">
    <property type="entry name" value="LYSOZYME-LIKE PROTEIN-RELATED"/>
    <property type="match status" value="1"/>
</dbReference>
<evidence type="ECO:0000256" key="4">
    <source>
        <dbReference type="ARBA" id="ARBA00022989"/>
    </source>
</evidence>
<dbReference type="GO" id="GO:0005886">
    <property type="term" value="C:plasma membrane"/>
    <property type="evidence" value="ECO:0007669"/>
    <property type="project" value="UniProtKB-SubCell"/>
</dbReference>
<sequence length="596" mass="63135">MPMPIRYFAYRATPPHAGLFISVFGNAKGKESHMPLLDRFRIKTKLWLLLGVTALSLVIACWIAAALQYHKIMDERVAKLHSIVDAAYSLADTEEKDVAAGKISRDEAINVWRHAVRSFRYDGDSGYLFANDLSGTGVVNGGNPSSEGGSNLGVTDANGKKVTVVQIDLVKRQGQGVVDYVFPRPGETQPQPKLAFVRLFAPWGIYVGTGVYVDDIEASFQQALLRLGLCCLALLAVAGALSVAIGRNITLALGHLKSTMDNLATGDWSVEIDESSRRDEIGEMAKSVQVFKDNGMRAERLDAEQAREREARTARARQIETLTADFDRSVVHVLATLSETTTQLGSTAQAMSANAEQTRRQAATVAEATTEASNNVQTVAAAAEQLSSSIGEIGRQVEQSSLTAHNAADEADRTSRTVRGLAESSSRIGEVVSLITDIASQTNLLALNATIEAARAGDAGKGFAVVANEVKSLANQTARATEEISSQIGGVQTATQEAVTAIGGIVRRIEEINQIATAIASAVEEQTAATAEIARNVQQAAAGTREVEANIVGVTDASAETGSAAVQVLSSSNLLANEAGKLNGVVKSFLENVKAA</sequence>
<dbReference type="InterPro" id="IPR033480">
    <property type="entry name" value="sCache_2"/>
</dbReference>
<comment type="similarity">
    <text evidence="7">Belongs to the methyl-accepting chemotaxis (MCP) protein family.</text>
</comment>
<keyword evidence="2" id="KW-1003">Cell membrane</keyword>
<accession>A0A2N3PYJ5</accession>
<dbReference type="EMBL" id="PIUM01000004">
    <property type="protein sequence ID" value="PKU25445.1"/>
    <property type="molecule type" value="Genomic_DNA"/>
</dbReference>
<evidence type="ECO:0008006" key="14">
    <source>
        <dbReference type="Google" id="ProtNLM"/>
    </source>
</evidence>
<evidence type="ECO:0000259" key="11">
    <source>
        <dbReference type="PROSITE" id="PS50885"/>
    </source>
</evidence>
<evidence type="ECO:0000256" key="6">
    <source>
        <dbReference type="ARBA" id="ARBA00023224"/>
    </source>
</evidence>
<proteinExistence type="inferred from homology"/>
<dbReference type="GO" id="GO:0004888">
    <property type="term" value="F:transmembrane signaling receptor activity"/>
    <property type="evidence" value="ECO:0007669"/>
    <property type="project" value="InterPro"/>
</dbReference>
<feature type="transmembrane region" description="Helical" evidence="9">
    <location>
        <begin position="45"/>
        <end position="67"/>
    </location>
</feature>
<dbReference type="InterPro" id="IPR003660">
    <property type="entry name" value="HAMP_dom"/>
</dbReference>
<dbReference type="AlphaFoldDB" id="A0A2N3PYJ5"/>
<dbReference type="Pfam" id="PF00015">
    <property type="entry name" value="MCPsignal"/>
    <property type="match status" value="1"/>
</dbReference>
<comment type="subcellular location">
    <subcellularLocation>
        <location evidence="1">Cell membrane</location>
        <topology evidence="1">Multi-pass membrane protein</topology>
    </subcellularLocation>
</comment>
<dbReference type="Pfam" id="PF00672">
    <property type="entry name" value="HAMP"/>
    <property type="match status" value="1"/>
</dbReference>
<keyword evidence="6 8" id="KW-0807">Transducer</keyword>
<keyword evidence="5 9" id="KW-0472">Membrane</keyword>
<name>A0A2N3PYJ5_9PROT</name>
<keyword evidence="4 9" id="KW-1133">Transmembrane helix</keyword>